<gene>
    <name evidence="4" type="ORF">E4U02_03745</name>
</gene>
<accession>A0A4Y9FX52</accession>
<proteinExistence type="predicted"/>
<evidence type="ECO:0000256" key="1">
    <source>
        <dbReference type="SAM" id="MobiDB-lite"/>
    </source>
</evidence>
<evidence type="ECO:0000313" key="5">
    <source>
        <dbReference type="Proteomes" id="UP000298358"/>
    </source>
</evidence>
<reference evidence="4 5" key="1">
    <citation type="submission" date="2019-03" db="EMBL/GenBank/DDBJ databases">
        <title>Diversity of the mouse oral microbiome.</title>
        <authorList>
            <person name="Joseph S."/>
            <person name="Aduse-Opoku J."/>
            <person name="Curtis M."/>
            <person name="Wade W."/>
            <person name="Hashim A."/>
        </authorList>
    </citation>
    <scope>NUCLEOTIDE SEQUENCE [LARGE SCALE GENOMIC DNA]</scope>
    <source>
        <strain evidence="4 5">P1012</strain>
    </source>
</reference>
<feature type="transmembrane region" description="Helical" evidence="2">
    <location>
        <begin position="90"/>
        <end position="115"/>
    </location>
</feature>
<dbReference type="InterPro" id="IPR025889">
    <property type="entry name" value="GSP17M-like_dom"/>
</dbReference>
<organism evidence="4 5">
    <name type="scientific">Microbacterium paludicola</name>
    <dbReference type="NCBI Taxonomy" id="300019"/>
    <lineage>
        <taxon>Bacteria</taxon>
        <taxon>Bacillati</taxon>
        <taxon>Actinomycetota</taxon>
        <taxon>Actinomycetes</taxon>
        <taxon>Micrococcales</taxon>
        <taxon>Microbacteriaceae</taxon>
        <taxon>Microbacterium</taxon>
    </lineage>
</organism>
<keyword evidence="2" id="KW-0812">Transmembrane</keyword>
<feature type="domain" description="General stress protein 17M-like" evidence="3">
    <location>
        <begin position="12"/>
        <end position="81"/>
    </location>
</feature>
<evidence type="ECO:0000256" key="2">
    <source>
        <dbReference type="SAM" id="Phobius"/>
    </source>
</evidence>
<comment type="caution">
    <text evidence="4">The sequence shown here is derived from an EMBL/GenBank/DDBJ whole genome shotgun (WGS) entry which is preliminary data.</text>
</comment>
<keyword evidence="2" id="KW-1133">Transmembrane helix</keyword>
<dbReference type="EMBL" id="SPQB01000005">
    <property type="protein sequence ID" value="TFU33856.1"/>
    <property type="molecule type" value="Genomic_DNA"/>
</dbReference>
<feature type="compositionally biased region" description="Low complexity" evidence="1">
    <location>
        <begin position="154"/>
        <end position="172"/>
    </location>
</feature>
<protein>
    <recommendedName>
        <fullName evidence="3">General stress protein 17M-like domain-containing protein</fullName>
    </recommendedName>
</protein>
<sequence>MSGLNKPFEVGQTVASFKDYDAAQKAVSKLISSDIPAADIAIVGTALRSVEKVTGRLGYAQAAWSGAVNGVLLGLLFAAMLAIWTPGVPISMFAGYLLVGIALGMLFRLIAYSILRRRRDFASVMQVSADHYEVTVLPRSVAKARQVMGATAAPRPAPEAAVVAPPVSQEPPRYGVRIDPAAPAQRPTPESHVAPEPHVAPAPEPEPQAWTPEGDASGSRRDDGDAPKDPDRA</sequence>
<dbReference type="OrthoDB" id="3381462at2"/>
<dbReference type="Pfam" id="PF11181">
    <property type="entry name" value="YflT"/>
    <property type="match status" value="1"/>
</dbReference>
<feature type="compositionally biased region" description="Basic and acidic residues" evidence="1">
    <location>
        <begin position="218"/>
        <end position="233"/>
    </location>
</feature>
<name>A0A4Y9FX52_9MICO</name>
<dbReference type="AlphaFoldDB" id="A0A4Y9FX52"/>
<evidence type="ECO:0000259" key="3">
    <source>
        <dbReference type="Pfam" id="PF11181"/>
    </source>
</evidence>
<keyword evidence="5" id="KW-1185">Reference proteome</keyword>
<feature type="transmembrane region" description="Helical" evidence="2">
    <location>
        <begin position="62"/>
        <end position="84"/>
    </location>
</feature>
<feature type="region of interest" description="Disordered" evidence="1">
    <location>
        <begin position="154"/>
        <end position="233"/>
    </location>
</feature>
<keyword evidence="2" id="KW-0472">Membrane</keyword>
<dbReference type="Proteomes" id="UP000298358">
    <property type="component" value="Unassembled WGS sequence"/>
</dbReference>
<evidence type="ECO:0000313" key="4">
    <source>
        <dbReference type="EMBL" id="TFU33856.1"/>
    </source>
</evidence>